<proteinExistence type="predicted"/>
<feature type="region of interest" description="Disordered" evidence="1">
    <location>
        <begin position="591"/>
        <end position="614"/>
    </location>
</feature>
<dbReference type="HOGENOM" id="CLU_009958_3_0_1"/>
<dbReference type="RefSeq" id="XP_007677263.1">
    <property type="nucleotide sequence ID" value="XM_007679073.1"/>
</dbReference>
<dbReference type="AlphaFoldDB" id="M2MWR5"/>
<gene>
    <name evidence="2" type="ORF">BAUCODRAFT_157339</name>
</gene>
<evidence type="ECO:0000313" key="2">
    <source>
        <dbReference type="EMBL" id="EMC95983.1"/>
    </source>
</evidence>
<dbReference type="EMBL" id="KB445556">
    <property type="protein sequence ID" value="EMC95983.1"/>
    <property type="molecule type" value="Genomic_DNA"/>
</dbReference>
<dbReference type="GeneID" id="19109330"/>
<evidence type="ECO:0000313" key="3">
    <source>
        <dbReference type="Proteomes" id="UP000011761"/>
    </source>
</evidence>
<dbReference type="SUPFAM" id="SSF53067">
    <property type="entry name" value="Actin-like ATPase domain"/>
    <property type="match status" value="1"/>
</dbReference>
<dbReference type="Proteomes" id="UP000011761">
    <property type="component" value="Unassembled WGS sequence"/>
</dbReference>
<dbReference type="STRING" id="717646.M2MWR5"/>
<keyword evidence="3" id="KW-1185">Reference proteome</keyword>
<dbReference type="Gene3D" id="3.30.420.40">
    <property type="match status" value="2"/>
</dbReference>
<dbReference type="Gene3D" id="3.90.640.10">
    <property type="entry name" value="Actin, Chain A, domain 4"/>
    <property type="match status" value="1"/>
</dbReference>
<dbReference type="InterPro" id="IPR043129">
    <property type="entry name" value="ATPase_NBD"/>
</dbReference>
<dbReference type="KEGG" id="bcom:BAUCODRAFT_157339"/>
<accession>M2MWR5</accession>
<sequence>MPSDWRPDVIVGVDFGMTCTAVAYSKSQGSDWHDPKAIQRWEGAFGSPYAVKVKTAVGYDETTGGLTTWGFHCDPTDDTLEINENFKLLLDPRYPECIEHPEYHTGARTWFRDYLRSLYGYVIRQFEDQDHRFSSKKVEFVFSVPTTWKHANMLADIERLIRDAGWGQSANHRMEITLTEAEAAAVSACKQQMQAGDVFLVCDAGGGTSDVNVLKVKSIERQRTHMEPLTTNEGQAAGGSLIDFKFLEKLKTRLQQVEPMLPNGIESTAHMMMLDRYEEFKRSIGGGSTRPFLLLPIPDFPPGRDYPSAGIKDSKLVVERTEMEGLFDEQIRKISDVIDKQLNRVRDTHPGESICGLVLSGGLGSSPYVRKALEKRFASGGGGGHTNAEGLGIITAEEPQLAVVKGLVLARVQPLISGIDILDERRCPLSYGVLCRERYDPKKHQGAPVTIDHIDGKRWAEKQIHWLIKEGDLVRTGGGSMKHFRGKVALGDRQKPWRVKIVHSTLPRDQIPRFMAPGSGVSKTCELTLTLSEQDLRLKNYQWWKLGKEHYVADFDIKAVVGTGLKFQVWSRDASGVNTLMSKDHDEIHVEWEDPRDRADERPRGEDAAEIYPK</sequence>
<dbReference type="OMA" id="FQRLKCA"/>
<protein>
    <recommendedName>
        <fullName evidence="4">Actin-like ATPase domain-containing protein</fullName>
    </recommendedName>
</protein>
<reference evidence="2 3" key="1">
    <citation type="journal article" date="2012" name="PLoS Pathog.">
        <title>Diverse lifestyles and strategies of plant pathogenesis encoded in the genomes of eighteen Dothideomycetes fungi.</title>
        <authorList>
            <person name="Ohm R.A."/>
            <person name="Feau N."/>
            <person name="Henrissat B."/>
            <person name="Schoch C.L."/>
            <person name="Horwitz B.A."/>
            <person name="Barry K.W."/>
            <person name="Condon B.J."/>
            <person name="Copeland A.C."/>
            <person name="Dhillon B."/>
            <person name="Glaser F."/>
            <person name="Hesse C.N."/>
            <person name="Kosti I."/>
            <person name="LaButti K."/>
            <person name="Lindquist E.A."/>
            <person name="Lucas S."/>
            <person name="Salamov A.A."/>
            <person name="Bradshaw R.E."/>
            <person name="Ciuffetti L."/>
            <person name="Hamelin R.C."/>
            <person name="Kema G.H.J."/>
            <person name="Lawrence C."/>
            <person name="Scott J.A."/>
            <person name="Spatafora J.W."/>
            <person name="Turgeon B.G."/>
            <person name="de Wit P.J.G.M."/>
            <person name="Zhong S."/>
            <person name="Goodwin S.B."/>
            <person name="Grigoriev I.V."/>
        </authorList>
    </citation>
    <scope>NUCLEOTIDE SEQUENCE [LARGE SCALE GENOMIC DNA]</scope>
    <source>
        <strain evidence="2 3">UAMH 10762</strain>
    </source>
</reference>
<dbReference type="eggNOG" id="KOG0101">
    <property type="taxonomic scope" value="Eukaryota"/>
</dbReference>
<name>M2MWR5_BAUPA</name>
<dbReference type="PRINTS" id="PR00301">
    <property type="entry name" value="HEATSHOCK70"/>
</dbReference>
<dbReference type="PANTHER" id="PTHR42749">
    <property type="entry name" value="CELL SHAPE-DETERMINING PROTEIN MREB"/>
    <property type="match status" value="1"/>
</dbReference>
<organism evidence="2 3">
    <name type="scientific">Baudoinia panamericana (strain UAMH 10762)</name>
    <name type="common">Angels' share fungus</name>
    <name type="synonym">Baudoinia compniacensis (strain UAMH 10762)</name>
    <dbReference type="NCBI Taxonomy" id="717646"/>
    <lineage>
        <taxon>Eukaryota</taxon>
        <taxon>Fungi</taxon>
        <taxon>Dikarya</taxon>
        <taxon>Ascomycota</taxon>
        <taxon>Pezizomycotina</taxon>
        <taxon>Dothideomycetes</taxon>
        <taxon>Dothideomycetidae</taxon>
        <taxon>Mycosphaerellales</taxon>
        <taxon>Teratosphaeriaceae</taxon>
        <taxon>Baudoinia</taxon>
    </lineage>
</organism>
<evidence type="ECO:0000256" key="1">
    <source>
        <dbReference type="SAM" id="MobiDB-lite"/>
    </source>
</evidence>
<dbReference type="PANTHER" id="PTHR42749:SF1">
    <property type="entry name" value="CELL SHAPE-DETERMINING PROTEIN MREB"/>
    <property type="match status" value="1"/>
</dbReference>
<dbReference type="OrthoDB" id="2394218at2759"/>
<dbReference type="CDD" id="cd10170">
    <property type="entry name" value="ASKHA_NBD_HSP70"/>
    <property type="match status" value="1"/>
</dbReference>
<evidence type="ECO:0008006" key="4">
    <source>
        <dbReference type="Google" id="ProtNLM"/>
    </source>
</evidence>